<evidence type="ECO:0000313" key="1">
    <source>
        <dbReference type="EMBL" id="REA58182.1"/>
    </source>
</evidence>
<gene>
    <name evidence="1" type="ORF">DSL64_21480</name>
</gene>
<keyword evidence="2" id="KW-1185">Reference proteome</keyword>
<proteinExistence type="predicted"/>
<accession>A0A3D8Y9E9</accession>
<evidence type="ECO:0000313" key="2">
    <source>
        <dbReference type="Proteomes" id="UP000256373"/>
    </source>
</evidence>
<dbReference type="AlphaFoldDB" id="A0A3D8Y9E9"/>
<dbReference type="RefSeq" id="WP_115832998.1">
    <property type="nucleotide sequence ID" value="NZ_QNUL01000022.1"/>
</dbReference>
<reference evidence="1 2" key="1">
    <citation type="submission" date="2018-07" db="EMBL/GenBank/DDBJ databases">
        <title>Dyadobacter roseus sp. nov., isolated from rose rhizosphere soil.</title>
        <authorList>
            <person name="Chen L."/>
        </authorList>
    </citation>
    <scope>NUCLEOTIDE SEQUENCE [LARGE SCALE GENOMIC DNA]</scope>
    <source>
        <strain evidence="1 2">RS19</strain>
    </source>
</reference>
<name>A0A3D8Y9E9_9BACT</name>
<comment type="caution">
    <text evidence="1">The sequence shown here is derived from an EMBL/GenBank/DDBJ whole genome shotgun (WGS) entry which is preliminary data.</text>
</comment>
<sequence length="95" mass="11375">MNTIEELPESKFDHYSKRSITFRNVNRLYPYCTPTGVEEFWIYGQGWIKNGIKGEVTEQIREALKHGATKIQLHLRNERFNQDIYPDYHVRELTD</sequence>
<dbReference type="Proteomes" id="UP000256373">
    <property type="component" value="Unassembled WGS sequence"/>
</dbReference>
<protein>
    <submittedName>
        <fullName evidence="1">Uncharacterized protein</fullName>
    </submittedName>
</protein>
<organism evidence="1 2">
    <name type="scientific">Dyadobacter luteus</name>
    <dbReference type="NCBI Taxonomy" id="2259619"/>
    <lineage>
        <taxon>Bacteria</taxon>
        <taxon>Pseudomonadati</taxon>
        <taxon>Bacteroidota</taxon>
        <taxon>Cytophagia</taxon>
        <taxon>Cytophagales</taxon>
        <taxon>Spirosomataceae</taxon>
        <taxon>Dyadobacter</taxon>
    </lineage>
</organism>
<dbReference type="EMBL" id="QNUL01000022">
    <property type="protein sequence ID" value="REA58182.1"/>
    <property type="molecule type" value="Genomic_DNA"/>
</dbReference>